<sequence>MENLELFGVLLVIVGLVGFVVFLKAQWPSYHSSDNSPKEENNQVEI</sequence>
<proteinExistence type="predicted"/>
<keyword evidence="3" id="KW-1185">Reference proteome</keyword>
<dbReference type="EMBL" id="CP116967">
    <property type="protein sequence ID" value="WNM58095.1"/>
    <property type="molecule type" value="Genomic_DNA"/>
</dbReference>
<reference evidence="2 3" key="1">
    <citation type="submission" date="2023-01" db="EMBL/GenBank/DDBJ databases">
        <title>Cultivation and genomic characterization of new, ubiquitous marine nitrite-oxidizing bacteria from the Nitrospirales.</title>
        <authorList>
            <person name="Mueller A.J."/>
            <person name="Daebeler A."/>
            <person name="Herbold C.W."/>
            <person name="Kirkegaard R.H."/>
            <person name="Daims H."/>
        </authorList>
    </citation>
    <scope>NUCLEOTIDE SEQUENCE [LARGE SCALE GENOMIC DNA]</scope>
    <source>
        <strain evidence="2 3">VA</strain>
    </source>
</reference>
<keyword evidence="1" id="KW-0812">Transmembrane</keyword>
<feature type="transmembrane region" description="Helical" evidence="1">
    <location>
        <begin position="6"/>
        <end position="23"/>
    </location>
</feature>
<keyword evidence="1" id="KW-0472">Membrane</keyword>
<evidence type="ECO:0000313" key="3">
    <source>
        <dbReference type="Proteomes" id="UP001302719"/>
    </source>
</evidence>
<evidence type="ECO:0000313" key="2">
    <source>
        <dbReference type="EMBL" id="WNM58095.1"/>
    </source>
</evidence>
<keyword evidence="1" id="KW-1133">Transmembrane helix</keyword>
<gene>
    <name evidence="2" type="ORF">PP769_19325</name>
</gene>
<organism evidence="2 3">
    <name type="scientific">Candidatus Nitrospira allomarina</name>
    <dbReference type="NCBI Taxonomy" id="3020900"/>
    <lineage>
        <taxon>Bacteria</taxon>
        <taxon>Pseudomonadati</taxon>
        <taxon>Nitrospirota</taxon>
        <taxon>Nitrospiria</taxon>
        <taxon>Nitrospirales</taxon>
        <taxon>Nitrospiraceae</taxon>
        <taxon>Nitrospira</taxon>
    </lineage>
</organism>
<dbReference type="KEGG" id="nall:PP769_19325"/>
<accession>A0AA96JSI3</accession>
<dbReference type="AlphaFoldDB" id="A0AA96JSI3"/>
<protein>
    <submittedName>
        <fullName evidence="2">Uncharacterized protein</fullName>
    </submittedName>
</protein>
<dbReference type="RefSeq" id="WP_312643424.1">
    <property type="nucleotide sequence ID" value="NZ_CP116967.1"/>
</dbReference>
<dbReference type="Proteomes" id="UP001302719">
    <property type="component" value="Chromosome"/>
</dbReference>
<evidence type="ECO:0000256" key="1">
    <source>
        <dbReference type="SAM" id="Phobius"/>
    </source>
</evidence>
<name>A0AA96JSI3_9BACT</name>